<dbReference type="AlphaFoldDB" id="A0A379AH79"/>
<keyword evidence="2" id="KW-1185">Reference proteome</keyword>
<evidence type="ECO:0000313" key="2">
    <source>
        <dbReference type="Proteomes" id="UP000254640"/>
    </source>
</evidence>
<protein>
    <submittedName>
        <fullName evidence="1">Uncharacterized protein conserved in bacteria</fullName>
    </submittedName>
</protein>
<dbReference type="EMBL" id="UGSO01000001">
    <property type="protein sequence ID" value="SUB17171.1"/>
    <property type="molecule type" value="Genomic_DNA"/>
</dbReference>
<dbReference type="InterPro" id="IPR017748">
    <property type="entry name" value="TagF"/>
</dbReference>
<proteinExistence type="predicted"/>
<dbReference type="Gene3D" id="3.40.1730.10">
    <property type="entry name" value="pa0076 domain"/>
    <property type="match status" value="1"/>
</dbReference>
<dbReference type="NCBIfam" id="TIGR03373">
    <property type="entry name" value="VI_minor_4"/>
    <property type="match status" value="1"/>
</dbReference>
<organism evidence="1 2">
    <name type="scientific">Enterobacter agglomerans</name>
    <name type="common">Erwinia herbicola</name>
    <name type="synonym">Pantoea agglomerans</name>
    <dbReference type="NCBI Taxonomy" id="549"/>
    <lineage>
        <taxon>Bacteria</taxon>
        <taxon>Pseudomonadati</taxon>
        <taxon>Pseudomonadota</taxon>
        <taxon>Gammaproteobacteria</taxon>
        <taxon>Enterobacterales</taxon>
        <taxon>Erwiniaceae</taxon>
        <taxon>Pantoea</taxon>
        <taxon>Pantoea agglomerans group</taxon>
    </lineage>
</organism>
<accession>A0A379AH79</accession>
<dbReference type="Proteomes" id="UP000254640">
    <property type="component" value="Unassembled WGS sequence"/>
</dbReference>
<sequence length="82" mass="9346">MAAYTAPGWYGKLPSTGDFLHHRLSEQQISPWNHWFQQGLMHWHQQAYSYSADFLHAPVWNFVLAGYRDPAADTDGLSAALL</sequence>
<evidence type="ECO:0000313" key="1">
    <source>
        <dbReference type="EMBL" id="SUB17171.1"/>
    </source>
</evidence>
<gene>
    <name evidence="1" type="ORF">NCTC9381_03093</name>
</gene>
<reference evidence="1 2" key="1">
    <citation type="submission" date="2018-06" db="EMBL/GenBank/DDBJ databases">
        <authorList>
            <consortium name="Pathogen Informatics"/>
            <person name="Doyle S."/>
        </authorList>
    </citation>
    <scope>NUCLEOTIDE SEQUENCE [LARGE SCALE GENOMIC DNA]</scope>
    <source>
        <strain evidence="1 2">NCTC9381</strain>
    </source>
</reference>
<dbReference type="InterPro" id="IPR038225">
    <property type="entry name" value="TagF_sf"/>
</dbReference>
<dbReference type="Pfam" id="PF09867">
    <property type="entry name" value="TagF_N"/>
    <property type="match status" value="1"/>
</dbReference>
<name>A0A379AH79_ENTAG</name>